<dbReference type="GO" id="GO:0004499">
    <property type="term" value="F:N,N-dimethylaniline monooxygenase activity"/>
    <property type="evidence" value="ECO:0007669"/>
    <property type="project" value="InterPro"/>
</dbReference>
<keyword evidence="6" id="KW-0503">Monooxygenase</keyword>
<evidence type="ECO:0000256" key="2">
    <source>
        <dbReference type="ARBA" id="ARBA00022630"/>
    </source>
</evidence>
<dbReference type="Proteomes" id="UP001652623">
    <property type="component" value="Chromosome 6"/>
</dbReference>
<name>A0A6P4BE64_ZIZJJ</name>
<evidence type="ECO:0000256" key="5">
    <source>
        <dbReference type="ARBA" id="ARBA00023002"/>
    </source>
</evidence>
<evidence type="ECO:0000256" key="1">
    <source>
        <dbReference type="ARBA" id="ARBA00009183"/>
    </source>
</evidence>
<keyword evidence="3 6" id="KW-0274">FAD</keyword>
<dbReference type="GeneID" id="107434186"/>
<dbReference type="PRINTS" id="PR00370">
    <property type="entry name" value="FMOXYGENASE"/>
</dbReference>
<dbReference type="InterPro" id="IPR036188">
    <property type="entry name" value="FAD/NAD-bd_sf"/>
</dbReference>
<reference evidence="8" key="1">
    <citation type="submission" date="2025-08" db="UniProtKB">
        <authorList>
            <consortium name="RefSeq"/>
        </authorList>
    </citation>
    <scope>IDENTIFICATION</scope>
    <source>
        <tissue evidence="8">Seedling</tissue>
    </source>
</reference>
<gene>
    <name evidence="8" type="primary">LOC107434186</name>
</gene>
<keyword evidence="2 6" id="KW-0285">Flavoprotein</keyword>
<proteinExistence type="inferred from homology"/>
<dbReference type="AlphaFoldDB" id="A0A6P4BE64"/>
<dbReference type="InParanoid" id="A0A6P4BE64"/>
<dbReference type="KEGG" id="zju:107434186"/>
<protein>
    <recommendedName>
        <fullName evidence="6">Flavin-containing monooxygenase</fullName>
        <ecNumber evidence="6">1.-.-.-</ecNumber>
    </recommendedName>
</protein>
<dbReference type="PIRSF" id="PIRSF000332">
    <property type="entry name" value="FMO"/>
    <property type="match status" value="1"/>
</dbReference>
<evidence type="ECO:0000313" key="8">
    <source>
        <dbReference type="RefSeq" id="XP_015901102.2"/>
    </source>
</evidence>
<dbReference type="GO" id="GO:0050660">
    <property type="term" value="F:flavin adenine dinucleotide binding"/>
    <property type="evidence" value="ECO:0007669"/>
    <property type="project" value="InterPro"/>
</dbReference>
<dbReference type="SUPFAM" id="SSF51905">
    <property type="entry name" value="FAD/NAD(P)-binding domain"/>
    <property type="match status" value="2"/>
</dbReference>
<dbReference type="FunCoup" id="A0A6P4BE64">
    <property type="interactions" value="662"/>
</dbReference>
<dbReference type="InterPro" id="IPR000960">
    <property type="entry name" value="Flavin_mOase"/>
</dbReference>
<keyword evidence="7" id="KW-1185">Reference proteome</keyword>
<comment type="cofactor">
    <cofactor evidence="6">
        <name>FAD</name>
        <dbReference type="ChEBI" id="CHEBI:57692"/>
    </cofactor>
</comment>
<evidence type="ECO:0000256" key="3">
    <source>
        <dbReference type="ARBA" id="ARBA00022827"/>
    </source>
</evidence>
<sequence length="462" mass="52364">MTNLAATLQHVSLPPTTLHPLASRHVAVIGAGASGLVAARELRREGHRVVVFEQGDQVGGTWVYTPKIESDPLGVDPRRTVVQSSLYQSLRTNLPREVMGFRDFPFVPRKDDKERDSRRFPGHREVLMYLEDFASEFGIVELVRLETEVMFVGMVDGGKWQVRSKKRDGICLDEIYDAVVVCNGHYTEPRVADDIPGIDSWPGKQIHSHNYRTAEPFQDKVVILIGSAASAADISRELAGVAKEVHVASRSVGDGATGKRPDYDNLWLHSMIKSVHEDSSVVFKDGSAVLADVILHCTGYKYHFPFLETNGIVMVDDNCVGPLYKHVFPPALAPWLSFIGLPWKVVPFPLFEFQSKWIAGLLSNRLALPHKEQMMEDVEAFYSILESSGIPKRYTHNMADYQFEYDDWLAEASGSPGSEIWRKEMYNEAWKNKRVRPETYRDDWEDDHLVLQAYEDFKQILK</sequence>
<keyword evidence="4" id="KW-0521">NADP</keyword>
<dbReference type="RefSeq" id="XP_015901102.2">
    <property type="nucleotide sequence ID" value="XM_016045616.4"/>
</dbReference>
<dbReference type="EC" id="1.-.-.-" evidence="6"/>
<dbReference type="Gene3D" id="3.50.50.60">
    <property type="entry name" value="FAD/NAD(P)-binding domain"/>
    <property type="match status" value="2"/>
</dbReference>
<evidence type="ECO:0000313" key="7">
    <source>
        <dbReference type="Proteomes" id="UP001652623"/>
    </source>
</evidence>
<evidence type="ECO:0000256" key="4">
    <source>
        <dbReference type="ARBA" id="ARBA00022857"/>
    </source>
</evidence>
<dbReference type="InterPro" id="IPR020946">
    <property type="entry name" value="Flavin_mOase-like"/>
</dbReference>
<dbReference type="GO" id="GO:0050661">
    <property type="term" value="F:NADP binding"/>
    <property type="evidence" value="ECO:0007669"/>
    <property type="project" value="InterPro"/>
</dbReference>
<organism evidence="7 8">
    <name type="scientific">Ziziphus jujuba</name>
    <name type="common">Chinese jujube</name>
    <name type="synonym">Ziziphus sativa</name>
    <dbReference type="NCBI Taxonomy" id="326968"/>
    <lineage>
        <taxon>Eukaryota</taxon>
        <taxon>Viridiplantae</taxon>
        <taxon>Streptophyta</taxon>
        <taxon>Embryophyta</taxon>
        <taxon>Tracheophyta</taxon>
        <taxon>Spermatophyta</taxon>
        <taxon>Magnoliopsida</taxon>
        <taxon>eudicotyledons</taxon>
        <taxon>Gunneridae</taxon>
        <taxon>Pentapetalae</taxon>
        <taxon>rosids</taxon>
        <taxon>fabids</taxon>
        <taxon>Rosales</taxon>
        <taxon>Rhamnaceae</taxon>
        <taxon>Paliureae</taxon>
        <taxon>Ziziphus</taxon>
    </lineage>
</organism>
<dbReference type="InterPro" id="IPR050346">
    <property type="entry name" value="FMO-like"/>
</dbReference>
<dbReference type="PANTHER" id="PTHR23023">
    <property type="entry name" value="DIMETHYLANILINE MONOOXYGENASE"/>
    <property type="match status" value="1"/>
</dbReference>
<comment type="similarity">
    <text evidence="1 6">Belongs to the FMO family.</text>
</comment>
<keyword evidence="5 6" id="KW-0560">Oxidoreductase</keyword>
<evidence type="ECO:0000256" key="6">
    <source>
        <dbReference type="RuleBase" id="RU361177"/>
    </source>
</evidence>
<dbReference type="Pfam" id="PF00743">
    <property type="entry name" value="FMO-like"/>
    <property type="match status" value="2"/>
</dbReference>
<accession>A0A6P4BE64</accession>